<evidence type="ECO:0000256" key="1">
    <source>
        <dbReference type="ARBA" id="ARBA00022605"/>
    </source>
</evidence>
<keyword evidence="2" id="KW-0560">Oxidoreductase</keyword>
<dbReference type="InterPro" id="IPR051394">
    <property type="entry name" value="Glutamate_Synthase"/>
</dbReference>
<dbReference type="RefSeq" id="WP_289999594.1">
    <property type="nucleotide sequence ID" value="NZ_JAUEPH010000003.1"/>
</dbReference>
<feature type="domain" description="Dihydroprymidine dehydrogenase" evidence="7">
    <location>
        <begin position="24"/>
        <end position="129"/>
    </location>
</feature>
<name>A0ABT7YBZ0_9BACT</name>
<organism evidence="8 9">
    <name type="scientific">Algoriphagus sediminis</name>
    <dbReference type="NCBI Taxonomy" id="3057113"/>
    <lineage>
        <taxon>Bacteria</taxon>
        <taxon>Pseudomonadati</taxon>
        <taxon>Bacteroidota</taxon>
        <taxon>Cytophagia</taxon>
        <taxon>Cytophagales</taxon>
        <taxon>Cyclobacteriaceae</taxon>
        <taxon>Algoriphagus</taxon>
    </lineage>
</organism>
<evidence type="ECO:0000259" key="7">
    <source>
        <dbReference type="Pfam" id="PF14691"/>
    </source>
</evidence>
<dbReference type="Pfam" id="PF07992">
    <property type="entry name" value="Pyr_redox_2"/>
    <property type="match status" value="1"/>
</dbReference>
<evidence type="ECO:0000256" key="5">
    <source>
        <dbReference type="SAM" id="MobiDB-lite"/>
    </source>
</evidence>
<proteinExistence type="predicted"/>
<dbReference type="NCBIfam" id="TIGR01317">
    <property type="entry name" value="GOGAT_sm_gam"/>
    <property type="match status" value="1"/>
</dbReference>
<dbReference type="SUPFAM" id="SSF51971">
    <property type="entry name" value="Nucleotide-binding domain"/>
    <property type="match status" value="2"/>
</dbReference>
<evidence type="ECO:0000256" key="4">
    <source>
        <dbReference type="ARBA" id="ARBA00029440"/>
    </source>
</evidence>
<dbReference type="EMBL" id="JAUEPH010000003">
    <property type="protein sequence ID" value="MDN3204040.1"/>
    <property type="molecule type" value="Genomic_DNA"/>
</dbReference>
<dbReference type="InterPro" id="IPR036188">
    <property type="entry name" value="FAD/NAD-bd_sf"/>
</dbReference>
<dbReference type="PRINTS" id="PR00419">
    <property type="entry name" value="ADXRDTASE"/>
</dbReference>
<dbReference type="Pfam" id="PF14691">
    <property type="entry name" value="Fer4_20"/>
    <property type="match status" value="1"/>
</dbReference>
<evidence type="ECO:0000313" key="9">
    <source>
        <dbReference type="Proteomes" id="UP001171916"/>
    </source>
</evidence>
<dbReference type="Proteomes" id="UP001171916">
    <property type="component" value="Unassembled WGS sequence"/>
</dbReference>
<dbReference type="InterPro" id="IPR028261">
    <property type="entry name" value="DPD_II"/>
</dbReference>
<dbReference type="Gene3D" id="3.50.50.60">
    <property type="entry name" value="FAD/NAD(P)-binding domain"/>
    <property type="match status" value="2"/>
</dbReference>
<dbReference type="Gene3D" id="1.10.1060.10">
    <property type="entry name" value="Alpha-helical ferredoxin"/>
    <property type="match status" value="1"/>
</dbReference>
<dbReference type="InterPro" id="IPR023753">
    <property type="entry name" value="FAD/NAD-binding_dom"/>
</dbReference>
<reference evidence="8" key="1">
    <citation type="submission" date="2023-06" db="EMBL/GenBank/DDBJ databases">
        <title>Robiginitalea aurantiacus sp. nov. and Algoriphagus sediminis sp. nov., isolated from coastal sediment.</title>
        <authorList>
            <person name="Zhou Z.Y."/>
            <person name="An J."/>
            <person name="Jia Y.W."/>
            <person name="Du Z.J."/>
        </authorList>
    </citation>
    <scope>NUCLEOTIDE SEQUENCE</scope>
    <source>
        <strain evidence="8">C2-7</strain>
    </source>
</reference>
<dbReference type="InterPro" id="IPR009051">
    <property type="entry name" value="Helical_ferredxn"/>
</dbReference>
<keyword evidence="3" id="KW-0314">Glutamate biosynthesis</keyword>
<evidence type="ECO:0000256" key="2">
    <source>
        <dbReference type="ARBA" id="ARBA00023002"/>
    </source>
</evidence>
<keyword evidence="1" id="KW-0028">Amino-acid biosynthesis</keyword>
<keyword evidence="9" id="KW-1185">Reference proteome</keyword>
<evidence type="ECO:0000313" key="8">
    <source>
        <dbReference type="EMBL" id="MDN3204040.1"/>
    </source>
</evidence>
<comment type="pathway">
    <text evidence="4">Amino-acid biosynthesis.</text>
</comment>
<accession>A0ABT7YBZ0</accession>
<evidence type="ECO:0000256" key="3">
    <source>
        <dbReference type="ARBA" id="ARBA00023164"/>
    </source>
</evidence>
<dbReference type="InterPro" id="IPR006005">
    <property type="entry name" value="Glut_synth_ssu1"/>
</dbReference>
<dbReference type="PANTHER" id="PTHR43100">
    <property type="entry name" value="GLUTAMATE SYNTHASE [NADPH] SMALL CHAIN"/>
    <property type="match status" value="1"/>
</dbReference>
<gene>
    <name evidence="8" type="ORF">QVH07_07760</name>
</gene>
<feature type="region of interest" description="Disordered" evidence="5">
    <location>
        <begin position="316"/>
        <end position="339"/>
    </location>
</feature>
<protein>
    <submittedName>
        <fullName evidence="8">Glutamate synthase subunit beta</fullName>
    </submittedName>
</protein>
<evidence type="ECO:0000259" key="6">
    <source>
        <dbReference type="Pfam" id="PF07992"/>
    </source>
</evidence>
<dbReference type="PANTHER" id="PTHR43100:SF1">
    <property type="entry name" value="GLUTAMATE SYNTHASE [NADPH] SMALL CHAIN"/>
    <property type="match status" value="1"/>
</dbReference>
<dbReference type="SUPFAM" id="SSF46548">
    <property type="entry name" value="alpha-helical ferredoxin"/>
    <property type="match status" value="1"/>
</dbReference>
<feature type="domain" description="FAD/NAD(P)-binding" evidence="6">
    <location>
        <begin position="144"/>
        <end position="457"/>
    </location>
</feature>
<sequence>MGAKEGFLQFKRETPVSRKPVERVGDYKEIYQPMSEESLNHQAARCMDCGVPFCHSGCPLGNVIPEFNDAVYEKDWKGAIEILRSTNNFPEFTGRICPAPCEASCVLGINKDPVAIELIEKTIAEKAYELGLITPKIPESRTGKKVAVIGSGPAGLAAADQLNQAGHEVTVFEKDAKPGGLLRYGIPDFKLEKWVIDRRIELMVEEGVIFSCKTDVGFNIKAENILANFDAVVLATGAAQPRALNIPGNDLKGVHFAMDFLGKQNQVIAGEIDENPISAKDKHVIVIGGGDTGSDCIGTSNRHGAKSITQLELLPKPPKQRTDENPWPEWPMTLKTSSSHEEGADRMFSILTKEFIGNDKGEVTGLSLADIEWKSVDGKMTFEELPGTQRTIPCDLAFLAIGYLGPSQNGLLEAFGVKRMENTLPKSKGYKSSAPKVFLAGDMRRGQSLVVWAISEGREAAVAVNEYLGGQADLPKKDESFFHVLDEFESLD</sequence>
<comment type="caution">
    <text evidence="8">The sequence shown here is derived from an EMBL/GenBank/DDBJ whole genome shotgun (WGS) entry which is preliminary data.</text>
</comment>